<evidence type="ECO:0000256" key="2">
    <source>
        <dbReference type="ARBA" id="ARBA00022692"/>
    </source>
</evidence>
<protein>
    <recommendedName>
        <fullName evidence="9">Glycosyltransferase family 49 protein</fullName>
    </recommendedName>
</protein>
<evidence type="ECO:0000256" key="3">
    <source>
        <dbReference type="ARBA" id="ARBA00022968"/>
    </source>
</evidence>
<dbReference type="AlphaFoldDB" id="A0A4R0RNC2"/>
<dbReference type="PANTHER" id="PTHR12270:SF25">
    <property type="entry name" value="GLYCOSYLTRANSFERASE-LIKE PROTEIN LARGE"/>
    <property type="match status" value="1"/>
</dbReference>
<dbReference type="Proteomes" id="UP000292702">
    <property type="component" value="Unassembled WGS sequence"/>
</dbReference>
<dbReference type="OrthoDB" id="411524at2759"/>
<comment type="caution">
    <text evidence="7">The sequence shown here is derived from an EMBL/GenBank/DDBJ whole genome shotgun (WGS) entry which is preliminary data.</text>
</comment>
<keyword evidence="2" id="KW-0812">Transmembrane</keyword>
<dbReference type="GO" id="GO:0015020">
    <property type="term" value="F:glucuronosyltransferase activity"/>
    <property type="evidence" value="ECO:0007669"/>
    <property type="project" value="TreeGrafter"/>
</dbReference>
<keyword evidence="8" id="KW-1185">Reference proteome</keyword>
<evidence type="ECO:0000256" key="4">
    <source>
        <dbReference type="ARBA" id="ARBA00022989"/>
    </source>
</evidence>
<gene>
    <name evidence="7" type="ORF">EIP91_010478</name>
</gene>
<accession>A0A4R0RNC2</accession>
<evidence type="ECO:0000313" key="8">
    <source>
        <dbReference type="Proteomes" id="UP000292702"/>
    </source>
</evidence>
<evidence type="ECO:0000256" key="5">
    <source>
        <dbReference type="ARBA" id="ARBA00023136"/>
    </source>
</evidence>
<evidence type="ECO:0008006" key="9">
    <source>
        <dbReference type="Google" id="ProtNLM"/>
    </source>
</evidence>
<dbReference type="Pfam" id="PF13896">
    <property type="entry name" value="Glyco_transf_49"/>
    <property type="match status" value="1"/>
</dbReference>
<dbReference type="GO" id="GO:0042285">
    <property type="term" value="F:xylosyltransferase activity"/>
    <property type="evidence" value="ECO:0007669"/>
    <property type="project" value="TreeGrafter"/>
</dbReference>
<dbReference type="GO" id="GO:0035269">
    <property type="term" value="P:protein O-linked glycosylation via mannose"/>
    <property type="evidence" value="ECO:0007669"/>
    <property type="project" value="TreeGrafter"/>
</dbReference>
<keyword evidence="5" id="KW-0472">Membrane</keyword>
<evidence type="ECO:0000256" key="6">
    <source>
        <dbReference type="ARBA" id="ARBA00023180"/>
    </source>
</evidence>
<reference evidence="7 8" key="1">
    <citation type="submission" date="2018-11" db="EMBL/GenBank/DDBJ databases">
        <title>Genome assembly of Steccherinum ochraceum LE-BIN_3174, the white-rot fungus of the Steccherinaceae family (The Residual Polyporoid clade, Polyporales, Basidiomycota).</title>
        <authorList>
            <person name="Fedorova T.V."/>
            <person name="Glazunova O.A."/>
            <person name="Landesman E.O."/>
            <person name="Moiseenko K.V."/>
            <person name="Psurtseva N.V."/>
            <person name="Savinova O.S."/>
            <person name="Shakhova N.V."/>
            <person name="Tyazhelova T.V."/>
            <person name="Vasina D.V."/>
        </authorList>
    </citation>
    <scope>NUCLEOTIDE SEQUENCE [LARGE SCALE GENOMIC DNA]</scope>
    <source>
        <strain evidence="7 8">LE-BIN_3174</strain>
    </source>
</reference>
<dbReference type="GO" id="GO:0016020">
    <property type="term" value="C:membrane"/>
    <property type="evidence" value="ECO:0007669"/>
    <property type="project" value="UniProtKB-SubCell"/>
</dbReference>
<organism evidence="7 8">
    <name type="scientific">Steccherinum ochraceum</name>
    <dbReference type="NCBI Taxonomy" id="92696"/>
    <lineage>
        <taxon>Eukaryota</taxon>
        <taxon>Fungi</taxon>
        <taxon>Dikarya</taxon>
        <taxon>Basidiomycota</taxon>
        <taxon>Agaricomycotina</taxon>
        <taxon>Agaricomycetes</taxon>
        <taxon>Polyporales</taxon>
        <taxon>Steccherinaceae</taxon>
        <taxon>Steccherinum</taxon>
    </lineage>
</organism>
<name>A0A4R0RNC2_9APHY</name>
<keyword evidence="3" id="KW-0735">Signal-anchor</keyword>
<comment type="subcellular location">
    <subcellularLocation>
        <location evidence="1">Membrane</location>
        <topology evidence="1">Single-pass type II membrane protein</topology>
    </subcellularLocation>
</comment>
<proteinExistence type="predicted"/>
<dbReference type="EMBL" id="RWJN01000063">
    <property type="protein sequence ID" value="TCD68553.1"/>
    <property type="molecule type" value="Genomic_DNA"/>
</dbReference>
<evidence type="ECO:0000256" key="1">
    <source>
        <dbReference type="ARBA" id="ARBA00004606"/>
    </source>
</evidence>
<keyword evidence="6" id="KW-0325">Glycoprotein</keyword>
<evidence type="ECO:0000313" key="7">
    <source>
        <dbReference type="EMBL" id="TCD68553.1"/>
    </source>
</evidence>
<keyword evidence="4" id="KW-1133">Transmembrane helix</keyword>
<sequence>MNAIRASDIIGTLSIYRQSVNMASIAPFIPKPGDIDHNKLLVPLEEWVKERITAIYAANSAQDVEGALDRFITGVEEGRRIETNGESVSYEQYKSGLQRVAPEVSENDVDFVSVECTPDDVNEPKLAGQLAVFVLVLVSVSYTTKYLAEVLVLWFSSFPASLWKTSTAPGSLQSHQPATFRSQNLHADVFAHLDPVTFSLLEKGAYYSNPGAAATEDLRIGSTFRQQLLGVHDTNSSGTVSQETLLSKAFSHSLHPTRVIPYFYKASGTFDEDDVTITTLVTSNRFKILKQLVDRYRGPISVTIHIPFPSKATLAELPPDSPSLSVLRDLHALYHSTPHFATYVDVHLAFSPFARKTRGDHSGEAVQQDSEGEGARQFNVWRNVARLFARTEFVMMLDVDFAVCTDWRGAVRKAIKQARIQDLSGVLEGNGDVKKRSEAFSSGDMEVSTEDVARMLRDGTAALVVPVFEYISQEDGEDSRTFPQDKESLLRLINAKPPIIASFHASWAPGHNSTDYARYYSIAPGANEIYKVETYQSAYEPYVITSKRVPWCDERFTGYGANKAACLFEMYLSGVSFYVLSDHFLIHQSHKYEEEARREERKYNRKLYTDFKEEACLRYLYRFHNEGILDGPRGVNVKEECKKIKSVVKIAAELFGVVL</sequence>
<dbReference type="STRING" id="92696.A0A4R0RNC2"/>
<dbReference type="PANTHER" id="PTHR12270">
    <property type="entry name" value="GLYCOSYLTRANSFERASE-RELATED"/>
    <property type="match status" value="1"/>
</dbReference>
<dbReference type="InterPro" id="IPR051292">
    <property type="entry name" value="Xyl/GlcA_transferase"/>
</dbReference>